<evidence type="ECO:0000256" key="1">
    <source>
        <dbReference type="ARBA" id="ARBA00004123"/>
    </source>
</evidence>
<evidence type="ECO:0000256" key="2">
    <source>
        <dbReference type="SAM" id="MobiDB-lite"/>
    </source>
</evidence>
<evidence type="ECO:0000313" key="4">
    <source>
        <dbReference type="EMBL" id="KAF6216548.1"/>
    </source>
</evidence>
<feature type="compositionally biased region" description="Basic and acidic residues" evidence="2">
    <location>
        <begin position="267"/>
        <end position="286"/>
    </location>
</feature>
<organism evidence="4 5">
    <name type="scientific">Apolygus lucorum</name>
    <name type="common">Small green plant bug</name>
    <name type="synonym">Lygocoris lucorum</name>
    <dbReference type="NCBI Taxonomy" id="248454"/>
    <lineage>
        <taxon>Eukaryota</taxon>
        <taxon>Metazoa</taxon>
        <taxon>Ecdysozoa</taxon>
        <taxon>Arthropoda</taxon>
        <taxon>Hexapoda</taxon>
        <taxon>Insecta</taxon>
        <taxon>Pterygota</taxon>
        <taxon>Neoptera</taxon>
        <taxon>Paraneoptera</taxon>
        <taxon>Hemiptera</taxon>
        <taxon>Heteroptera</taxon>
        <taxon>Panheteroptera</taxon>
        <taxon>Cimicomorpha</taxon>
        <taxon>Miridae</taxon>
        <taxon>Mirini</taxon>
        <taxon>Apolygus</taxon>
    </lineage>
</organism>
<feature type="compositionally biased region" description="Polar residues" evidence="2">
    <location>
        <begin position="112"/>
        <end position="131"/>
    </location>
</feature>
<dbReference type="InterPro" id="IPR007889">
    <property type="entry name" value="HTH_Psq"/>
</dbReference>
<feature type="region of interest" description="Disordered" evidence="2">
    <location>
        <begin position="252"/>
        <end position="330"/>
    </location>
</feature>
<gene>
    <name evidence="4" type="ORF">GE061_000891</name>
</gene>
<accession>A0A8S9Y7R7</accession>
<evidence type="ECO:0000259" key="3">
    <source>
        <dbReference type="Pfam" id="PF05225"/>
    </source>
</evidence>
<sequence>MVRNYQKKRPPPPYSKEVLKKAIDAVRKELLTLAAAARVFSIPYPTLFKQYKKQMGIWGVAPPQNMVSGFRKCGIFPHNPKVIPDEKFEPEALRRWNAFKATAIPSIDQVETPGSITPALSSSQLQPNADQDGSRELPLLSSSLLHDQLPPSPQEFFPVSTSSPKPSTSTEFVHDPPQSVSHFSEAPLPSTSRMLSTSGDFLGAVSFEHLLLEKLRQTVPAKSARKRICPGAEVITSKEVIERKLEEESKKLANETKMRKKQSLGTKKNEDENNNEKKDGKTEKSKQRQLKSKKERKKEASDEESEDDVFSPVSSSDEDFDMEEEVQEDEEEHVFLNSIQNQKPSPKDWVMVKFSLNRGIKIYVGQVIGIDPCLEVRFARKKRGDDIFYWPQAEDKSMEPSVTPNCIVGLAEV</sequence>
<dbReference type="SUPFAM" id="SSF46689">
    <property type="entry name" value="Homeodomain-like"/>
    <property type="match status" value="1"/>
</dbReference>
<dbReference type="Pfam" id="PF05225">
    <property type="entry name" value="HTH_psq"/>
    <property type="match status" value="1"/>
</dbReference>
<feature type="domain" description="HTH psq-type" evidence="3">
    <location>
        <begin position="17"/>
        <end position="53"/>
    </location>
</feature>
<keyword evidence="5" id="KW-1185">Reference proteome</keyword>
<dbReference type="GO" id="GO:0003677">
    <property type="term" value="F:DNA binding"/>
    <property type="evidence" value="ECO:0007669"/>
    <property type="project" value="InterPro"/>
</dbReference>
<dbReference type="EMBL" id="WIXP02000001">
    <property type="protein sequence ID" value="KAF6216548.1"/>
    <property type="molecule type" value="Genomic_DNA"/>
</dbReference>
<feature type="region of interest" description="Disordered" evidence="2">
    <location>
        <begin position="110"/>
        <end position="135"/>
    </location>
</feature>
<dbReference type="InterPro" id="IPR009057">
    <property type="entry name" value="Homeodomain-like_sf"/>
</dbReference>
<comment type="subcellular location">
    <subcellularLocation>
        <location evidence="1">Nucleus</location>
    </subcellularLocation>
</comment>
<proteinExistence type="predicted"/>
<dbReference type="Proteomes" id="UP000466442">
    <property type="component" value="Linkage Group LG1"/>
</dbReference>
<feature type="compositionally biased region" description="Low complexity" evidence="2">
    <location>
        <begin position="158"/>
        <end position="170"/>
    </location>
</feature>
<feature type="compositionally biased region" description="Basic residues" evidence="2">
    <location>
        <begin position="287"/>
        <end position="296"/>
    </location>
</feature>
<reference evidence="4" key="1">
    <citation type="journal article" date="2021" name="Mol. Ecol. Resour.">
        <title>Apolygus lucorum genome provides insights into omnivorousness and mesophyll feeding.</title>
        <authorList>
            <person name="Liu Y."/>
            <person name="Liu H."/>
            <person name="Wang H."/>
            <person name="Huang T."/>
            <person name="Liu B."/>
            <person name="Yang B."/>
            <person name="Yin L."/>
            <person name="Li B."/>
            <person name="Zhang Y."/>
            <person name="Zhang S."/>
            <person name="Jiang F."/>
            <person name="Zhang X."/>
            <person name="Ren Y."/>
            <person name="Wang B."/>
            <person name="Wang S."/>
            <person name="Lu Y."/>
            <person name="Wu K."/>
            <person name="Fan W."/>
            <person name="Wang G."/>
        </authorList>
    </citation>
    <scope>NUCLEOTIDE SEQUENCE</scope>
    <source>
        <strain evidence="4">12Hb</strain>
    </source>
</reference>
<dbReference type="Gene3D" id="1.10.10.60">
    <property type="entry name" value="Homeodomain-like"/>
    <property type="match status" value="1"/>
</dbReference>
<dbReference type="AlphaFoldDB" id="A0A8S9Y7R7"/>
<dbReference type="GO" id="GO:0005634">
    <property type="term" value="C:nucleus"/>
    <property type="evidence" value="ECO:0007669"/>
    <property type="project" value="UniProtKB-SubCell"/>
</dbReference>
<protein>
    <recommendedName>
        <fullName evidence="3">HTH psq-type domain-containing protein</fullName>
    </recommendedName>
</protein>
<dbReference type="OrthoDB" id="10072016at2759"/>
<name>A0A8S9Y7R7_APOLU</name>
<feature type="region of interest" description="Disordered" evidence="2">
    <location>
        <begin position="151"/>
        <end position="186"/>
    </location>
</feature>
<evidence type="ECO:0000313" key="5">
    <source>
        <dbReference type="Proteomes" id="UP000466442"/>
    </source>
</evidence>
<feature type="compositionally biased region" description="Acidic residues" evidence="2">
    <location>
        <begin position="316"/>
        <end position="330"/>
    </location>
</feature>
<comment type="caution">
    <text evidence="4">The sequence shown here is derived from an EMBL/GenBank/DDBJ whole genome shotgun (WGS) entry which is preliminary data.</text>
</comment>